<dbReference type="InterPro" id="IPR050484">
    <property type="entry name" value="Transf_Hexapept/Carb_Anhydrase"/>
</dbReference>
<protein>
    <submittedName>
        <fullName evidence="1">Gamma carbonic anhydrase family protein</fullName>
    </submittedName>
</protein>
<name>A0ABU3R4D2_9GAMM</name>
<dbReference type="InterPro" id="IPR001451">
    <property type="entry name" value="Hexapep"/>
</dbReference>
<dbReference type="EMBL" id="JAWCUA010000010">
    <property type="protein sequence ID" value="MDU0114534.1"/>
    <property type="molecule type" value="Genomic_DNA"/>
</dbReference>
<evidence type="ECO:0000313" key="1">
    <source>
        <dbReference type="EMBL" id="MDU0114534.1"/>
    </source>
</evidence>
<proteinExistence type="predicted"/>
<dbReference type="InterPro" id="IPR047324">
    <property type="entry name" value="LbH_gamma_CA-like"/>
</dbReference>
<dbReference type="Proteomes" id="UP001257914">
    <property type="component" value="Unassembled WGS sequence"/>
</dbReference>
<dbReference type="SUPFAM" id="SSF51161">
    <property type="entry name" value="Trimeric LpxA-like enzymes"/>
    <property type="match status" value="1"/>
</dbReference>
<organism evidence="1 2">
    <name type="scientific">Psychrosphaera aquimarina</name>
    <dbReference type="NCBI Taxonomy" id="2044854"/>
    <lineage>
        <taxon>Bacteria</taxon>
        <taxon>Pseudomonadati</taxon>
        <taxon>Pseudomonadota</taxon>
        <taxon>Gammaproteobacteria</taxon>
        <taxon>Alteromonadales</taxon>
        <taxon>Pseudoalteromonadaceae</taxon>
        <taxon>Psychrosphaera</taxon>
    </lineage>
</organism>
<dbReference type="PANTHER" id="PTHR13061">
    <property type="entry name" value="DYNACTIN SUBUNIT P25"/>
    <property type="match status" value="1"/>
</dbReference>
<comment type="caution">
    <text evidence="1">The sequence shown here is derived from an EMBL/GenBank/DDBJ whole genome shotgun (WGS) entry which is preliminary data.</text>
</comment>
<dbReference type="CDD" id="cd04645">
    <property type="entry name" value="LbH_gamma_CA_like"/>
    <property type="match status" value="1"/>
</dbReference>
<dbReference type="InterPro" id="IPR011004">
    <property type="entry name" value="Trimer_LpxA-like_sf"/>
</dbReference>
<reference evidence="1 2" key="1">
    <citation type="submission" date="2023-10" db="EMBL/GenBank/DDBJ databases">
        <title>Psychrosphaera aquimaarina strain SW33 isolated from seawater.</title>
        <authorList>
            <person name="Bayburt H."/>
            <person name="Kim J.M."/>
            <person name="Choi B.J."/>
            <person name="Jeon C.O."/>
        </authorList>
    </citation>
    <scope>NUCLEOTIDE SEQUENCE [LARGE SCALE GENOMIC DNA]</scope>
    <source>
        <strain evidence="1 2">KCTC 52743</strain>
    </source>
</reference>
<dbReference type="Pfam" id="PF00132">
    <property type="entry name" value="Hexapep"/>
    <property type="match status" value="1"/>
</dbReference>
<accession>A0ABU3R4D2</accession>
<dbReference type="PANTHER" id="PTHR13061:SF29">
    <property type="entry name" value="GAMMA CARBONIC ANHYDRASE-LIKE 1, MITOCHONDRIAL-RELATED"/>
    <property type="match status" value="1"/>
</dbReference>
<dbReference type="RefSeq" id="WP_315948203.1">
    <property type="nucleotide sequence ID" value="NZ_JAWCUA010000010.1"/>
</dbReference>
<gene>
    <name evidence="1" type="ORF">RT723_16355</name>
</gene>
<evidence type="ECO:0000313" key="2">
    <source>
        <dbReference type="Proteomes" id="UP001257914"/>
    </source>
</evidence>
<dbReference type="Gene3D" id="2.160.10.10">
    <property type="entry name" value="Hexapeptide repeat proteins"/>
    <property type="match status" value="1"/>
</dbReference>
<sequence>MLYQLNDKKPQSKSEDYFIAHSADVIGEVNIGEQVSIWFQCVLRADNAAINIGDNTNIQDGSVLHVDEGFPIELGNNVTVGHKVMLHGCRVGDNSLIGMGATILNGAVIGKNCIIGAGSLITENKTIPDNSLVMGVPGKVVKQISAEQAELLTKSAQHYVEKGQLYNDQLRPFV</sequence>
<keyword evidence="2" id="KW-1185">Reference proteome</keyword>